<dbReference type="Proteomes" id="UP000186817">
    <property type="component" value="Unassembled WGS sequence"/>
</dbReference>
<dbReference type="OrthoDB" id="442804at2759"/>
<name>A0A1Q9ESY9_SYMMI</name>
<dbReference type="EMBL" id="LSRX01000076">
    <property type="protein sequence ID" value="OLQ10515.1"/>
    <property type="molecule type" value="Genomic_DNA"/>
</dbReference>
<proteinExistence type="predicted"/>
<feature type="compositionally biased region" description="Acidic residues" evidence="1">
    <location>
        <begin position="1035"/>
        <end position="1077"/>
    </location>
</feature>
<feature type="region of interest" description="Disordered" evidence="1">
    <location>
        <begin position="680"/>
        <end position="748"/>
    </location>
</feature>
<dbReference type="AlphaFoldDB" id="A0A1Q9ESY9"/>
<evidence type="ECO:0000313" key="2">
    <source>
        <dbReference type="EMBL" id="OLQ10515.1"/>
    </source>
</evidence>
<evidence type="ECO:0000313" key="3">
    <source>
        <dbReference type="Proteomes" id="UP000186817"/>
    </source>
</evidence>
<feature type="compositionally biased region" description="Low complexity" evidence="1">
    <location>
        <begin position="713"/>
        <end position="727"/>
    </location>
</feature>
<organism evidence="2 3">
    <name type="scientific">Symbiodinium microadriaticum</name>
    <name type="common">Dinoflagellate</name>
    <name type="synonym">Zooxanthella microadriatica</name>
    <dbReference type="NCBI Taxonomy" id="2951"/>
    <lineage>
        <taxon>Eukaryota</taxon>
        <taxon>Sar</taxon>
        <taxon>Alveolata</taxon>
        <taxon>Dinophyceae</taxon>
        <taxon>Suessiales</taxon>
        <taxon>Symbiodiniaceae</taxon>
        <taxon>Symbiodinium</taxon>
    </lineage>
</organism>
<feature type="region of interest" description="Disordered" evidence="1">
    <location>
        <begin position="1035"/>
        <end position="1106"/>
    </location>
</feature>
<feature type="region of interest" description="Disordered" evidence="1">
    <location>
        <begin position="986"/>
        <end position="1005"/>
    </location>
</feature>
<feature type="compositionally biased region" description="Basic and acidic residues" evidence="1">
    <location>
        <begin position="989"/>
        <end position="1005"/>
    </location>
</feature>
<keyword evidence="3" id="KW-1185">Reference proteome</keyword>
<feature type="compositionally biased region" description="Pro residues" evidence="1">
    <location>
        <begin position="690"/>
        <end position="700"/>
    </location>
</feature>
<protein>
    <submittedName>
        <fullName evidence="2">Uncharacterized protein</fullName>
    </submittedName>
</protein>
<evidence type="ECO:0000256" key="1">
    <source>
        <dbReference type="SAM" id="MobiDB-lite"/>
    </source>
</evidence>
<sequence>MSQGWLVIQYRASDHQLQESFGYLGACHVPTELSHVHSVAIRQATELILDELAAPVCRMPFSKIPRAKYSKFASRLKAKVECLTADGASDEQKALTSMFDGMLPNLKLTCRDLPHCMRRVASRTTFADAYLKKARFLKLTEKGGAAIASLAAAKHRFVDRITYLFSKGRLWETKGTYGHFLLSLLKKQPLVLQRDDGSMHKIGGKEQCNQECLRNVMARMHNWVQLVKEVIRAELPFFEIFHSLSTLLELEDDPSDLGQAAARVGNEAVACFLSVYGYSGSDRLRFEDLIVYLADDVPEQRTRAFAERFPVLVRILKKCATWNADVVLAFTENIQKIMEFWPGIYEAGFDAKSAKAALNDFGDKYNCAQNFLRADLVFNPDPNVPLRTQAIENIIAYHYATPNSAIVRDMKDDEKMEEWKFHLLNTPFQYKVGKDEDVFWSSQNARQAKISVLRDPKLAELLMRADEHAKGSPFDHYTKLQWLISKSKTEQGISWVFNAVWDGHVNGWLKADFLSKRALQGESFPGGTVNLLMGMMELKTILLHETSFSWDPEIRKKMEEVFANHESYRRFCGHKNQKTDLTFKAAPENCCFNESYLGAYKQLLKNRKQVADWCDHSDLDRPLQEITQLFEEENAKSSEKATAAEDDEEAKLLNTTDVEMEKNTEHAHLKVFKLDYEWSGETGGRNNNHDPPPPRPPPPATKARHEDSDGESETSWSPSSVSSPPTDWTDDELVAPAPPRPLSTTTPTWNSLHADMLACDAKGNTKTTKGKKAKKEKIKLPATSKKITNMEEEEARVLASLDDDASRKLRMFKDKAIKTVRTHVLLIKEEVKTSDMLKALKNTAVSEWKGEGRLPKLMGAALGCRLQAGLLPETDVIMMFDGGREGPEGEAVPKSKTTFLLHHDETSLRSRRKRDKGHQVYNAERLYVVTSEDAVLPPYRDRKNYGSTTRGEILGPISATSWEDPDETWLVTYAAKKKMYGNQIIRVGGKNEPDDSSGNRRQDKDLEPFCYHSLPVEELLYDFNVGYLLDLSVGDDEEEEGADDDDDEEQAEDDDEEDDDAKSDGGDDDDEEDEEASAVDSEAKAKPKGKSKTTKPNVLKALNHLT</sequence>
<comment type="caution">
    <text evidence="2">The sequence shown here is derived from an EMBL/GenBank/DDBJ whole genome shotgun (WGS) entry which is preliminary data.</text>
</comment>
<gene>
    <name evidence="2" type="ORF">AK812_SmicGene5771</name>
</gene>
<accession>A0A1Q9ESY9</accession>
<reference evidence="2 3" key="1">
    <citation type="submission" date="2016-02" db="EMBL/GenBank/DDBJ databases">
        <title>Genome analysis of coral dinoflagellate symbionts highlights evolutionary adaptations to a symbiotic lifestyle.</title>
        <authorList>
            <person name="Aranda M."/>
            <person name="Li Y."/>
            <person name="Liew Y.J."/>
            <person name="Baumgarten S."/>
            <person name="Simakov O."/>
            <person name="Wilson M."/>
            <person name="Piel J."/>
            <person name="Ashoor H."/>
            <person name="Bougouffa S."/>
            <person name="Bajic V.B."/>
            <person name="Ryu T."/>
            <person name="Ravasi T."/>
            <person name="Bayer T."/>
            <person name="Micklem G."/>
            <person name="Kim H."/>
            <person name="Bhak J."/>
            <person name="Lajeunesse T.C."/>
            <person name="Voolstra C.R."/>
        </authorList>
    </citation>
    <scope>NUCLEOTIDE SEQUENCE [LARGE SCALE GENOMIC DNA]</scope>
    <source>
        <strain evidence="2 3">CCMP2467</strain>
    </source>
</reference>